<dbReference type="EMBL" id="JBHSFN010000005">
    <property type="protein sequence ID" value="MFC4586646.1"/>
    <property type="molecule type" value="Genomic_DNA"/>
</dbReference>
<feature type="transmembrane region" description="Helical" evidence="1">
    <location>
        <begin position="31"/>
        <end position="51"/>
    </location>
</feature>
<proteinExistence type="predicted"/>
<evidence type="ECO:0000256" key="1">
    <source>
        <dbReference type="SAM" id="Phobius"/>
    </source>
</evidence>
<reference evidence="3" key="1">
    <citation type="journal article" date="2019" name="Int. J. Syst. Evol. Microbiol.">
        <title>The Global Catalogue of Microorganisms (GCM) 10K type strain sequencing project: providing services to taxonomists for standard genome sequencing and annotation.</title>
        <authorList>
            <consortium name="The Broad Institute Genomics Platform"/>
            <consortium name="The Broad Institute Genome Sequencing Center for Infectious Disease"/>
            <person name="Wu L."/>
            <person name="Ma J."/>
        </authorList>
    </citation>
    <scope>NUCLEOTIDE SEQUENCE [LARGE SCALE GENOMIC DNA]</scope>
    <source>
        <strain evidence="3">CCUG 49560</strain>
    </source>
</reference>
<keyword evidence="3" id="KW-1185">Reference proteome</keyword>
<keyword evidence="1" id="KW-0472">Membrane</keyword>
<protein>
    <submittedName>
        <fullName evidence="2">DUF3017 domain-containing protein</fullName>
    </submittedName>
</protein>
<organism evidence="2 3">
    <name type="scientific">Sphaerisporangium corydalis</name>
    <dbReference type="NCBI Taxonomy" id="1441875"/>
    <lineage>
        <taxon>Bacteria</taxon>
        <taxon>Bacillati</taxon>
        <taxon>Actinomycetota</taxon>
        <taxon>Actinomycetes</taxon>
        <taxon>Streptosporangiales</taxon>
        <taxon>Streptosporangiaceae</taxon>
        <taxon>Sphaerisporangium</taxon>
    </lineage>
</organism>
<dbReference type="RefSeq" id="WP_262841339.1">
    <property type="nucleotide sequence ID" value="NZ_JANZYP010000005.1"/>
</dbReference>
<evidence type="ECO:0000313" key="2">
    <source>
        <dbReference type="EMBL" id="MFC4586646.1"/>
    </source>
</evidence>
<comment type="caution">
    <text evidence="2">The sequence shown here is derived from an EMBL/GenBank/DDBJ whole genome shotgun (WGS) entry which is preliminary data.</text>
</comment>
<dbReference type="InterPro" id="IPR021385">
    <property type="entry name" value="DUF3017"/>
</dbReference>
<keyword evidence="1" id="KW-0812">Transmembrane</keyword>
<keyword evidence="1" id="KW-1133">Transmembrane helix</keyword>
<name>A0ABV9EAX0_9ACTN</name>
<feature type="transmembrane region" description="Helical" evidence="1">
    <location>
        <begin position="72"/>
        <end position="91"/>
    </location>
</feature>
<dbReference type="Proteomes" id="UP001595891">
    <property type="component" value="Unassembled WGS sequence"/>
</dbReference>
<accession>A0ABV9EAX0</accession>
<feature type="transmembrane region" description="Helical" evidence="1">
    <location>
        <begin position="7"/>
        <end position="25"/>
    </location>
</feature>
<gene>
    <name evidence="2" type="ORF">ACFO8L_11210</name>
</gene>
<dbReference type="Pfam" id="PF11222">
    <property type="entry name" value="DUF3017"/>
    <property type="match status" value="1"/>
</dbReference>
<evidence type="ECO:0000313" key="3">
    <source>
        <dbReference type="Proteomes" id="UP001595891"/>
    </source>
</evidence>
<sequence length="94" mass="9628">MTNGRGWGSYLLVLAGAAAGLGAIAMGLPAWAGSLIVAFSVLFGAVLRLLAPGDRETMLATRDRRTDAIVSGVLGGVMTVVALSVAVQWVMGRQ</sequence>